<evidence type="ECO:0000313" key="2">
    <source>
        <dbReference type="EMBL" id="KAF7507191.1"/>
    </source>
</evidence>
<comment type="caution">
    <text evidence="2">The sequence shown here is derived from an EMBL/GenBank/DDBJ whole genome shotgun (WGS) entry which is preliminary data.</text>
</comment>
<dbReference type="EMBL" id="JAACFV010000073">
    <property type="protein sequence ID" value="KAF7507191.1"/>
    <property type="molecule type" value="Genomic_DNA"/>
</dbReference>
<gene>
    <name evidence="2" type="ORF">GJ744_010873</name>
</gene>
<keyword evidence="3" id="KW-1185">Reference proteome</keyword>
<evidence type="ECO:0000256" key="1">
    <source>
        <dbReference type="SAM" id="MobiDB-lite"/>
    </source>
</evidence>
<name>A0A8H7E581_9EURO</name>
<dbReference type="AlphaFoldDB" id="A0A8H7E581"/>
<feature type="region of interest" description="Disordered" evidence="1">
    <location>
        <begin position="71"/>
        <end position="107"/>
    </location>
</feature>
<organism evidence="2 3">
    <name type="scientific">Endocarpon pusillum</name>
    <dbReference type="NCBI Taxonomy" id="364733"/>
    <lineage>
        <taxon>Eukaryota</taxon>
        <taxon>Fungi</taxon>
        <taxon>Dikarya</taxon>
        <taxon>Ascomycota</taxon>
        <taxon>Pezizomycotina</taxon>
        <taxon>Eurotiomycetes</taxon>
        <taxon>Chaetothyriomycetidae</taxon>
        <taxon>Verrucariales</taxon>
        <taxon>Verrucariaceae</taxon>
        <taxon>Endocarpon</taxon>
    </lineage>
</organism>
<feature type="compositionally biased region" description="Basic and acidic residues" evidence="1">
    <location>
        <begin position="91"/>
        <end position="107"/>
    </location>
</feature>
<accession>A0A8H7E581</accession>
<evidence type="ECO:0000313" key="3">
    <source>
        <dbReference type="Proteomes" id="UP000606974"/>
    </source>
</evidence>
<protein>
    <submittedName>
        <fullName evidence="2">Uncharacterized protein</fullName>
    </submittedName>
</protein>
<sequence length="159" mass="18119">MSAKSLIFRALLPGPVPNPRGYAKMSSLNHLNNAGRRYQDAAEYEQANHLAHRQGGSLGNMRNLYSDHKERLANGDRTRRTQRLENSLNESRQRIAPERNDLQRRKDVETSLMSWKTTRSGERLPKEIAERIASYNGQTAVGDTKLKAGKQYAGRDEKR</sequence>
<feature type="region of interest" description="Disordered" evidence="1">
    <location>
        <begin position="137"/>
        <end position="159"/>
    </location>
</feature>
<reference evidence="2" key="1">
    <citation type="submission" date="2020-02" db="EMBL/GenBank/DDBJ databases">
        <authorList>
            <person name="Palmer J.M."/>
        </authorList>
    </citation>
    <scope>NUCLEOTIDE SEQUENCE</scope>
    <source>
        <strain evidence="2">EPUS1.4</strain>
        <tissue evidence="2">Thallus</tissue>
    </source>
</reference>
<feature type="compositionally biased region" description="Basic and acidic residues" evidence="1">
    <location>
        <begin position="71"/>
        <end position="83"/>
    </location>
</feature>
<proteinExistence type="predicted"/>
<dbReference type="Proteomes" id="UP000606974">
    <property type="component" value="Unassembled WGS sequence"/>
</dbReference>